<dbReference type="InterPro" id="IPR051319">
    <property type="entry name" value="Oligoribo/pAp-PDE_c-di-AMP_PDE"/>
</dbReference>
<sequence length="322" mass="35103">MQNPVTRISEILRDQDDFLIVSHFNPDGDAIGSICAMGHLLAAMGKRFSLYNQSGLPSRYAFVNLPGPIEKQLPESMPKWTIIMDCGAGNRMGEALQARTGETTVINIDHHLGNDNFGTENWVDPSQPAVGSMVAELARKLHIPLTGDLAECVYLAVSTDTGFFTYGNTTPESLELAADMLRNGLDIAHMNMVITKQWSENRMRLWTEAMGNIELHHDKQVASIAITQQMFSDTGTTPADTENLINFLRRLKPVRVAAILREEDTDLYKFSLRSYGEDNVQTIAATFGGGGHHNAAGGTIAAPLDEAKAMLISAIADALGIS</sequence>
<dbReference type="InterPro" id="IPR001667">
    <property type="entry name" value="DDH_dom"/>
</dbReference>
<proteinExistence type="predicted"/>
<reference evidence="3" key="1">
    <citation type="journal article" date="2022" name="Arch. Microbiol.">
        <title>Pseudodesulfovibrio sediminis sp. nov., a mesophilic and neutrophilic sulfate-reducing bacterium isolated from sediment of a brackish lake.</title>
        <authorList>
            <person name="Takahashi A."/>
            <person name="Kojima H."/>
            <person name="Watanabe M."/>
            <person name="Fukui M."/>
        </authorList>
    </citation>
    <scope>NUCLEOTIDE SEQUENCE</scope>
    <source>
        <strain evidence="3">SF6</strain>
    </source>
</reference>
<evidence type="ECO:0000313" key="4">
    <source>
        <dbReference type="Proteomes" id="UP001053296"/>
    </source>
</evidence>
<dbReference type="SUPFAM" id="SSF64182">
    <property type="entry name" value="DHH phosphoesterases"/>
    <property type="match status" value="1"/>
</dbReference>
<dbReference type="RefSeq" id="WP_229592398.1">
    <property type="nucleotide sequence ID" value="NZ_AP024485.1"/>
</dbReference>
<dbReference type="InterPro" id="IPR003156">
    <property type="entry name" value="DHHA1_dom"/>
</dbReference>
<accession>A0ABM7P235</accession>
<dbReference type="PANTHER" id="PTHR47618:SF1">
    <property type="entry name" value="BIFUNCTIONAL OLIGORIBONUCLEASE AND PAP PHOSPHATASE NRNA"/>
    <property type="match status" value="1"/>
</dbReference>
<gene>
    <name evidence="3" type="ORF">PSDVSF_00410</name>
</gene>
<protein>
    <submittedName>
        <fullName evidence="3">DHH family phosphoesterase</fullName>
    </submittedName>
</protein>
<name>A0ABM7P235_9BACT</name>
<feature type="domain" description="DHHA1" evidence="2">
    <location>
        <begin position="230"/>
        <end position="313"/>
    </location>
</feature>
<evidence type="ECO:0000259" key="2">
    <source>
        <dbReference type="Pfam" id="PF02272"/>
    </source>
</evidence>
<feature type="domain" description="DDH" evidence="1">
    <location>
        <begin position="18"/>
        <end position="156"/>
    </location>
</feature>
<organism evidence="3 4">
    <name type="scientific">Pseudodesulfovibrio sediminis</name>
    <dbReference type="NCBI Taxonomy" id="2810563"/>
    <lineage>
        <taxon>Bacteria</taxon>
        <taxon>Pseudomonadati</taxon>
        <taxon>Thermodesulfobacteriota</taxon>
        <taxon>Desulfovibrionia</taxon>
        <taxon>Desulfovibrionales</taxon>
        <taxon>Desulfovibrionaceae</taxon>
    </lineage>
</organism>
<dbReference type="PANTHER" id="PTHR47618">
    <property type="entry name" value="BIFUNCTIONAL OLIGORIBONUCLEASE AND PAP PHOSPHATASE NRNA"/>
    <property type="match status" value="1"/>
</dbReference>
<dbReference type="Gene3D" id="3.90.1640.10">
    <property type="entry name" value="inorganic pyrophosphatase (n-terminal core)"/>
    <property type="match status" value="1"/>
</dbReference>
<evidence type="ECO:0000313" key="3">
    <source>
        <dbReference type="EMBL" id="BCS86799.1"/>
    </source>
</evidence>
<keyword evidence="4" id="KW-1185">Reference proteome</keyword>
<dbReference type="Proteomes" id="UP001053296">
    <property type="component" value="Chromosome"/>
</dbReference>
<evidence type="ECO:0000259" key="1">
    <source>
        <dbReference type="Pfam" id="PF01368"/>
    </source>
</evidence>
<dbReference type="Pfam" id="PF02272">
    <property type="entry name" value="DHHA1"/>
    <property type="match status" value="1"/>
</dbReference>
<dbReference type="EMBL" id="AP024485">
    <property type="protein sequence ID" value="BCS86799.1"/>
    <property type="molecule type" value="Genomic_DNA"/>
</dbReference>
<dbReference type="Gene3D" id="3.10.310.30">
    <property type="match status" value="1"/>
</dbReference>
<dbReference type="Pfam" id="PF01368">
    <property type="entry name" value="DHH"/>
    <property type="match status" value="1"/>
</dbReference>
<dbReference type="InterPro" id="IPR038763">
    <property type="entry name" value="DHH_sf"/>
</dbReference>